<feature type="region of interest" description="Disordered" evidence="1">
    <location>
        <begin position="490"/>
        <end position="520"/>
    </location>
</feature>
<keyword evidence="2" id="KW-0812">Transmembrane</keyword>
<evidence type="ECO:0000313" key="3">
    <source>
        <dbReference type="EMBL" id="SPJ89725.1"/>
    </source>
</evidence>
<feature type="transmembrane region" description="Helical" evidence="2">
    <location>
        <begin position="723"/>
        <end position="742"/>
    </location>
</feature>
<dbReference type="EMBL" id="ONZP01000703">
    <property type="protein sequence ID" value="SPJ89725.1"/>
    <property type="molecule type" value="Genomic_DNA"/>
</dbReference>
<dbReference type="Proteomes" id="UP001187734">
    <property type="component" value="Unassembled WGS sequence"/>
</dbReference>
<keyword evidence="2" id="KW-1133">Transmembrane helix</keyword>
<name>A0AAE8MMX1_9HYPO</name>
<protein>
    <submittedName>
        <fullName evidence="3">Uncharacterized protein</fullName>
    </submittedName>
</protein>
<proteinExistence type="predicted"/>
<accession>A0AAE8MMX1</accession>
<sequence>MWSITTGAAGALLSGGGTLLLSAYGARRLSVAHSKLELIQAELTKRGIALHEIQKRDILIPVGASIVGMGVGIGIDEAAAVATNAIPMEADLPPGPSVTHALSMNAGNAISGAAHGIAEQTREIGQAILNIDNGIPAAQDLARETIWAPAASTQDAIEFHAGMVIIQATENGSDSLTMNGNDHLSGKANDKPLVNHRNTGRQRRSLLTLTFSVVARLAIWATAFYILFRCPSSLKGCNETAPRVCKLYFLIKGTISSYILPYYLKYLPTRTAFSVDLSNISQLAFLATLIILGLLWLRRRPSITRTSHQHDCASEGPSLGTEEVTPIRGTYPPLVFSSEPLFWRAAGESNDGDTGEIEGRTSDTVTKQPPQSKDSASTVRLAPGSIVRGGTYPSIANIYGRILTFLSDIGLREENVAPGCHRIRWRNKCGKWLYDDYIEHEIGAIQALKDYLSCSVYASEATATNGLRQESAIAAPSTSSSSCIRGNFSGSADISDQNHRSGEVTQSSPSRQDPEKGNSSTNTLHLLCCMDQRKHAVFLHEELVTDVTDDRHLFQALRNSYYEHRGRLKRYWSLRTIQSIHFMKFAYGGRRLIDVRCHNEICIQGQPCACLPPTNLVKPLGSDYECSPIPSKLSPPIGPRLMMDLFNKPEDIEPNSELVLRQLPKWLGGKLPSQCVETKEAWGIYYKEDWDWTKVWWILGLGFFPPSLLFGILWGILKQDIQGAFGVASWWMTGATIVLGIVGTNA</sequence>
<reference evidence="3" key="1">
    <citation type="submission" date="2018-03" db="EMBL/GenBank/DDBJ databases">
        <authorList>
            <person name="Guldener U."/>
        </authorList>
    </citation>
    <scope>NUCLEOTIDE SEQUENCE</scope>
</reference>
<keyword evidence="4" id="KW-1185">Reference proteome</keyword>
<organism evidence="3 4">
    <name type="scientific">Fusarium torulosum</name>
    <dbReference type="NCBI Taxonomy" id="33205"/>
    <lineage>
        <taxon>Eukaryota</taxon>
        <taxon>Fungi</taxon>
        <taxon>Dikarya</taxon>
        <taxon>Ascomycota</taxon>
        <taxon>Pezizomycotina</taxon>
        <taxon>Sordariomycetes</taxon>
        <taxon>Hypocreomycetidae</taxon>
        <taxon>Hypocreales</taxon>
        <taxon>Nectriaceae</taxon>
        <taxon>Fusarium</taxon>
    </lineage>
</organism>
<feature type="region of interest" description="Disordered" evidence="1">
    <location>
        <begin position="348"/>
        <end position="379"/>
    </location>
</feature>
<evidence type="ECO:0000256" key="1">
    <source>
        <dbReference type="SAM" id="MobiDB-lite"/>
    </source>
</evidence>
<evidence type="ECO:0000313" key="4">
    <source>
        <dbReference type="Proteomes" id="UP001187734"/>
    </source>
</evidence>
<feature type="compositionally biased region" description="Polar residues" evidence="1">
    <location>
        <begin position="362"/>
        <end position="378"/>
    </location>
</feature>
<comment type="caution">
    <text evidence="3">The sequence shown here is derived from an EMBL/GenBank/DDBJ whole genome shotgun (WGS) entry which is preliminary data.</text>
</comment>
<feature type="transmembrane region" description="Helical" evidence="2">
    <location>
        <begin position="695"/>
        <end position="717"/>
    </location>
</feature>
<keyword evidence="2" id="KW-0472">Membrane</keyword>
<feature type="transmembrane region" description="Helical" evidence="2">
    <location>
        <begin position="279"/>
        <end position="297"/>
    </location>
</feature>
<gene>
    <name evidence="3" type="ORF">FTOL_13086</name>
</gene>
<feature type="region of interest" description="Disordered" evidence="1">
    <location>
        <begin position="307"/>
        <end position="326"/>
    </location>
</feature>
<feature type="compositionally biased region" description="Polar residues" evidence="1">
    <location>
        <begin position="503"/>
        <end position="520"/>
    </location>
</feature>
<feature type="transmembrane region" description="Helical" evidence="2">
    <location>
        <begin position="206"/>
        <end position="227"/>
    </location>
</feature>
<evidence type="ECO:0000256" key="2">
    <source>
        <dbReference type="SAM" id="Phobius"/>
    </source>
</evidence>
<dbReference type="AlphaFoldDB" id="A0AAE8MMX1"/>